<dbReference type="PANTHER" id="PTHR47691:SF3">
    <property type="entry name" value="HTH-TYPE TRANSCRIPTIONAL REGULATOR RV0890C-RELATED"/>
    <property type="match status" value="1"/>
</dbReference>
<dbReference type="Proteomes" id="UP001519332">
    <property type="component" value="Unassembled WGS sequence"/>
</dbReference>
<protein>
    <submittedName>
        <fullName evidence="2">Non-specific serine/threonine protein kinase</fullName>
        <ecNumber evidence="2">2.7.11.1</ecNumber>
    </submittedName>
</protein>
<dbReference type="SUPFAM" id="SSF52540">
    <property type="entry name" value="P-loop containing nucleoside triphosphate hydrolases"/>
    <property type="match status" value="1"/>
</dbReference>
<keyword evidence="3" id="KW-1185">Reference proteome</keyword>
<dbReference type="SUPFAM" id="SSF48452">
    <property type="entry name" value="TPR-like"/>
    <property type="match status" value="1"/>
</dbReference>
<organism evidence="2 3">
    <name type="scientific">Kibdelosporangium banguiense</name>
    <dbReference type="NCBI Taxonomy" id="1365924"/>
    <lineage>
        <taxon>Bacteria</taxon>
        <taxon>Bacillati</taxon>
        <taxon>Actinomycetota</taxon>
        <taxon>Actinomycetes</taxon>
        <taxon>Pseudonocardiales</taxon>
        <taxon>Pseudonocardiaceae</taxon>
        <taxon>Kibdelosporangium</taxon>
    </lineage>
</organism>
<name>A0ABS4TBB9_9PSEU</name>
<gene>
    <name evidence="2" type="ORF">JOF56_002004</name>
</gene>
<dbReference type="PRINTS" id="PR00364">
    <property type="entry name" value="DISEASERSIST"/>
</dbReference>
<dbReference type="PANTHER" id="PTHR47691">
    <property type="entry name" value="REGULATOR-RELATED"/>
    <property type="match status" value="1"/>
</dbReference>
<dbReference type="RefSeq" id="WP_245378216.1">
    <property type="nucleotide sequence ID" value="NZ_JAGINW010000001.1"/>
</dbReference>
<keyword evidence="2" id="KW-0723">Serine/threonine-protein kinase</keyword>
<evidence type="ECO:0000256" key="1">
    <source>
        <dbReference type="SAM" id="MobiDB-lite"/>
    </source>
</evidence>
<dbReference type="EC" id="2.7.11.1" evidence="2"/>
<evidence type="ECO:0000313" key="3">
    <source>
        <dbReference type="Proteomes" id="UP001519332"/>
    </source>
</evidence>
<evidence type="ECO:0000313" key="2">
    <source>
        <dbReference type="EMBL" id="MBP2321619.1"/>
    </source>
</evidence>
<dbReference type="Gene3D" id="3.40.50.300">
    <property type="entry name" value="P-loop containing nucleotide triphosphate hydrolases"/>
    <property type="match status" value="1"/>
</dbReference>
<dbReference type="Gene3D" id="1.25.40.10">
    <property type="entry name" value="Tetratricopeptide repeat domain"/>
    <property type="match status" value="1"/>
</dbReference>
<sequence length="725" mass="79233">MPALSPGRMLGNIPAETTSFVGRRREISLARRLLRRARLLTVTGAPGIGKTRLALWVAVLVGSVFPDGVWLVELASLPDDSLLDQAFMDVLNIQDQPGQSSHDTLADHLVDKKLLLVVDNCHHLLDACGALMCRLLTRAPWLRILATSRQGLNVTGEQLLEVPPLSVPDPDSPLTTRAVSRSEAVRLLADRASLARPGFAVDAGNRVAVARLCERLGGLPLAIELAALRLRALSAAQVVERLDDYIQFLSGGSRIAVPRLETLGATIASSHDLCPNELKTLWARAAVFRGDFDLTAVEEVCAGANIACDDIVTLVAGLLERSILIRGDQDDVVRYRMLEPLRQYGLNKLRQAGEDTAASRRHRDHYLCLAEQGAAAWFGPHQSEWFTRIRREHANLRSALNFSLTAPGEHQCGLRMASALWFYWTACGFLKEGRHWLDKALALNPQPTRMRAKALWLDGRITVMQGDMTAALSRLDECRALARQLGDEHALAYATQMTGVARLLGGDLPRAAELLDEAVARHQANRELNSTALLAHLQLALTRALLGDLDHAVAVCEDCRAISDAHGESWALSFALHVLAFVGWRRGQWTAAAAYARDCLRLKRTFHDTLGMAESLELLAWIASSTGEHTRAAGLFGVAQRYWRTFGLPLFGSTYFLTHHDACERQSRHALGDKQFTSAYRHGSRLTREQGVTFALAGEGSRCDGSRGTAGSSTRSPPAPSSSAG</sequence>
<reference evidence="2 3" key="1">
    <citation type="submission" date="2021-03" db="EMBL/GenBank/DDBJ databases">
        <title>Sequencing the genomes of 1000 actinobacteria strains.</title>
        <authorList>
            <person name="Klenk H.-P."/>
        </authorList>
    </citation>
    <scope>NUCLEOTIDE SEQUENCE [LARGE SCALE GENOMIC DNA]</scope>
    <source>
        <strain evidence="2 3">DSM 46670</strain>
    </source>
</reference>
<feature type="compositionally biased region" description="Low complexity" evidence="1">
    <location>
        <begin position="706"/>
        <end position="725"/>
    </location>
</feature>
<proteinExistence type="predicted"/>
<accession>A0ABS4TBB9</accession>
<dbReference type="GO" id="GO:0004674">
    <property type="term" value="F:protein serine/threonine kinase activity"/>
    <property type="evidence" value="ECO:0007669"/>
    <property type="project" value="UniProtKB-KW"/>
</dbReference>
<keyword evidence="2" id="KW-0808">Transferase</keyword>
<dbReference type="EMBL" id="JAGINW010000001">
    <property type="protein sequence ID" value="MBP2321619.1"/>
    <property type="molecule type" value="Genomic_DNA"/>
</dbReference>
<feature type="region of interest" description="Disordered" evidence="1">
    <location>
        <begin position="697"/>
        <end position="725"/>
    </location>
</feature>
<comment type="caution">
    <text evidence="2">The sequence shown here is derived from an EMBL/GenBank/DDBJ whole genome shotgun (WGS) entry which is preliminary data.</text>
</comment>
<dbReference type="InterPro" id="IPR027417">
    <property type="entry name" value="P-loop_NTPase"/>
</dbReference>
<dbReference type="InterPro" id="IPR011990">
    <property type="entry name" value="TPR-like_helical_dom_sf"/>
</dbReference>
<keyword evidence="2" id="KW-0418">Kinase</keyword>